<dbReference type="InterPro" id="IPR015422">
    <property type="entry name" value="PyrdxlP-dep_Trfase_small"/>
</dbReference>
<keyword evidence="4 6" id="KW-0808">Transferase</keyword>
<comment type="similarity">
    <text evidence="2 6">Belongs to the class-I pyridoxal-phosphate-dependent aminotransferase family.</text>
</comment>
<accession>A0A7V8FMD8</accession>
<keyword evidence="5" id="KW-0663">Pyridoxal phosphate</keyword>
<dbReference type="SUPFAM" id="SSF53383">
    <property type="entry name" value="PLP-dependent transferases"/>
    <property type="match status" value="1"/>
</dbReference>
<dbReference type="EC" id="2.6.1.-" evidence="6"/>
<evidence type="ECO:0000313" key="8">
    <source>
        <dbReference type="EMBL" id="KAF1020003.1"/>
    </source>
</evidence>
<dbReference type="InterPro" id="IPR004838">
    <property type="entry name" value="NHTrfase_class1_PyrdxlP-BS"/>
</dbReference>
<evidence type="ECO:0000256" key="5">
    <source>
        <dbReference type="ARBA" id="ARBA00022898"/>
    </source>
</evidence>
<dbReference type="GO" id="GO:0006520">
    <property type="term" value="P:amino acid metabolic process"/>
    <property type="evidence" value="ECO:0007669"/>
    <property type="project" value="InterPro"/>
</dbReference>
<evidence type="ECO:0000259" key="7">
    <source>
        <dbReference type="Pfam" id="PF00155"/>
    </source>
</evidence>
<dbReference type="PANTHER" id="PTHR46383:SF1">
    <property type="entry name" value="ASPARTATE AMINOTRANSFERASE"/>
    <property type="match status" value="1"/>
</dbReference>
<dbReference type="Gene3D" id="3.40.640.10">
    <property type="entry name" value="Type I PLP-dependent aspartate aminotransferase-like (Major domain)"/>
    <property type="match status" value="1"/>
</dbReference>
<dbReference type="EMBL" id="WNDQ01000043">
    <property type="protein sequence ID" value="KAF1020003.1"/>
    <property type="molecule type" value="Genomic_DNA"/>
</dbReference>
<dbReference type="FunFam" id="3.40.640.10:FF:000033">
    <property type="entry name" value="Aspartate aminotransferase"/>
    <property type="match status" value="1"/>
</dbReference>
<dbReference type="PROSITE" id="PS00105">
    <property type="entry name" value="AA_TRANSFER_CLASS_1"/>
    <property type="match status" value="1"/>
</dbReference>
<evidence type="ECO:0000313" key="9">
    <source>
        <dbReference type="Proteomes" id="UP000461670"/>
    </source>
</evidence>
<organism evidence="8 9">
    <name type="scientific">Paracidovorax wautersii</name>
    <dbReference type="NCBI Taxonomy" id="1177982"/>
    <lineage>
        <taxon>Bacteria</taxon>
        <taxon>Pseudomonadati</taxon>
        <taxon>Pseudomonadota</taxon>
        <taxon>Betaproteobacteria</taxon>
        <taxon>Burkholderiales</taxon>
        <taxon>Comamonadaceae</taxon>
        <taxon>Paracidovorax</taxon>
    </lineage>
</organism>
<feature type="domain" description="Aminotransferase class I/classII large" evidence="7">
    <location>
        <begin position="35"/>
        <end position="393"/>
    </location>
</feature>
<evidence type="ECO:0000256" key="1">
    <source>
        <dbReference type="ARBA" id="ARBA00001933"/>
    </source>
</evidence>
<dbReference type="Proteomes" id="UP000461670">
    <property type="component" value="Unassembled WGS sequence"/>
</dbReference>
<name>A0A7V8FMD8_9BURK</name>
<evidence type="ECO:0000256" key="4">
    <source>
        <dbReference type="ARBA" id="ARBA00022679"/>
    </source>
</evidence>
<proteinExistence type="inferred from homology"/>
<dbReference type="GO" id="GO:0008483">
    <property type="term" value="F:transaminase activity"/>
    <property type="evidence" value="ECO:0007669"/>
    <property type="project" value="UniProtKB-KW"/>
</dbReference>
<evidence type="ECO:0000256" key="2">
    <source>
        <dbReference type="ARBA" id="ARBA00007441"/>
    </source>
</evidence>
<dbReference type="InterPro" id="IPR015424">
    <property type="entry name" value="PyrdxlP-dep_Trfase"/>
</dbReference>
<sequence length="413" mass="44209">MSTPPLAQRMRQTRPSPTAEISVKVRALSAQGHAVINLGEGELDFPTPPHIAQAGIAAIQAGDTKYTAVPGTPALKQAIVTKFRRDNALAYLPAEVIAGAGAKQLIFNALLATLDAGDEVIIPAPYWVSYPDMVALAEGVPRIVACTEQDGWKLRPEVLEAAITPRTRWVILNSPNNPTGAVYSARELRALMQVLLRHPQVLVMADDIYEHTRYVPDFATPAALEPALKARTLTVNGVSKAYSMTGWRIGYAGGPQWLIDAMQVLQSQSTSNASSISQAAAVAALEGDTDFIQPWLRMLAERRDRVLQTLSRIDGLHSAVPEGAFYVFANCTGLIGRATPQGHRLESDLDVANYLLDSAHVGTVHGSAFGAPGYLRIAYAVDPAVLDEACHRIEQACAALAREPVAGVLAAAE</sequence>
<comment type="caution">
    <text evidence="8">The sequence shown here is derived from an EMBL/GenBank/DDBJ whole genome shotgun (WGS) entry which is preliminary data.</text>
</comment>
<reference evidence="9" key="1">
    <citation type="journal article" date="2020" name="MBio">
        <title>Horizontal gene transfer to a defensive symbiont with a reduced genome amongst a multipartite beetle microbiome.</title>
        <authorList>
            <person name="Waterworth S.C."/>
            <person name="Florez L.V."/>
            <person name="Rees E.R."/>
            <person name="Hertweck C."/>
            <person name="Kaltenpoth M."/>
            <person name="Kwan J.C."/>
        </authorList>
    </citation>
    <scope>NUCLEOTIDE SEQUENCE [LARGE SCALE GENOMIC DNA]</scope>
</reference>
<protein>
    <recommendedName>
        <fullName evidence="6">Aminotransferase</fullName>
        <ecNumber evidence="6">2.6.1.-</ecNumber>
    </recommendedName>
</protein>
<evidence type="ECO:0000256" key="6">
    <source>
        <dbReference type="RuleBase" id="RU000481"/>
    </source>
</evidence>
<gene>
    <name evidence="8" type="ORF">GAK30_02798</name>
</gene>
<evidence type="ECO:0000256" key="3">
    <source>
        <dbReference type="ARBA" id="ARBA00022576"/>
    </source>
</evidence>
<dbReference type="AlphaFoldDB" id="A0A7V8FMD8"/>
<dbReference type="InterPro" id="IPR004839">
    <property type="entry name" value="Aminotransferase_I/II_large"/>
</dbReference>
<dbReference type="Pfam" id="PF00155">
    <property type="entry name" value="Aminotran_1_2"/>
    <property type="match status" value="1"/>
</dbReference>
<dbReference type="InterPro" id="IPR050596">
    <property type="entry name" value="AspAT/PAT-like"/>
</dbReference>
<dbReference type="InterPro" id="IPR015421">
    <property type="entry name" value="PyrdxlP-dep_Trfase_major"/>
</dbReference>
<keyword evidence="3 6" id="KW-0032">Aminotransferase</keyword>
<dbReference type="PANTHER" id="PTHR46383">
    <property type="entry name" value="ASPARTATE AMINOTRANSFERASE"/>
    <property type="match status" value="1"/>
</dbReference>
<dbReference type="CDD" id="cd00609">
    <property type="entry name" value="AAT_like"/>
    <property type="match status" value="1"/>
</dbReference>
<dbReference type="Gene3D" id="3.90.1150.10">
    <property type="entry name" value="Aspartate Aminotransferase, domain 1"/>
    <property type="match status" value="1"/>
</dbReference>
<dbReference type="GO" id="GO:0030170">
    <property type="term" value="F:pyridoxal phosphate binding"/>
    <property type="evidence" value="ECO:0007669"/>
    <property type="project" value="InterPro"/>
</dbReference>
<comment type="cofactor">
    <cofactor evidence="1 6">
        <name>pyridoxal 5'-phosphate</name>
        <dbReference type="ChEBI" id="CHEBI:597326"/>
    </cofactor>
</comment>